<evidence type="ECO:0000256" key="3">
    <source>
        <dbReference type="ARBA" id="ARBA00022630"/>
    </source>
</evidence>
<dbReference type="EC" id="2.7.1.26" evidence="2"/>
<proteinExistence type="predicted"/>
<keyword evidence="7" id="KW-0067">ATP-binding</keyword>
<keyword evidence="5" id="KW-0808">Transferase</keyword>
<dbReference type="Proteomes" id="UP000887575">
    <property type="component" value="Unassembled WGS sequence"/>
</dbReference>
<evidence type="ECO:0000256" key="6">
    <source>
        <dbReference type="ARBA" id="ARBA00022741"/>
    </source>
</evidence>
<dbReference type="Gene3D" id="2.40.30.30">
    <property type="entry name" value="Riboflavin kinase-like"/>
    <property type="match status" value="1"/>
</dbReference>
<evidence type="ECO:0000313" key="9">
    <source>
        <dbReference type="Proteomes" id="UP000887575"/>
    </source>
</evidence>
<dbReference type="InterPro" id="IPR023468">
    <property type="entry name" value="Riboflavin_kinase"/>
</dbReference>
<dbReference type="Pfam" id="PF01687">
    <property type="entry name" value="Flavokinase"/>
    <property type="match status" value="1"/>
</dbReference>
<evidence type="ECO:0000259" key="8">
    <source>
        <dbReference type="Pfam" id="PF01687"/>
    </source>
</evidence>
<reference evidence="10" key="1">
    <citation type="submission" date="2024-02" db="UniProtKB">
        <authorList>
            <consortium name="WormBaseParasite"/>
        </authorList>
    </citation>
    <scope>IDENTIFICATION</scope>
</reference>
<dbReference type="GO" id="GO:0008531">
    <property type="term" value="F:riboflavin kinase activity"/>
    <property type="evidence" value="ECO:0007669"/>
    <property type="project" value="UniProtKB-EC"/>
</dbReference>
<evidence type="ECO:0000256" key="2">
    <source>
        <dbReference type="ARBA" id="ARBA00012105"/>
    </source>
</evidence>
<keyword evidence="6" id="KW-0547">Nucleotide-binding</keyword>
<dbReference type="WBParaSite" id="MBELARI_LOCUS8480">
    <property type="protein sequence ID" value="MBELARI_LOCUS8480"/>
    <property type="gene ID" value="MBELARI_LOCUS8480"/>
</dbReference>
<keyword evidence="9" id="KW-1185">Reference proteome</keyword>
<keyword evidence="3" id="KW-0285">Flavoprotein</keyword>
<accession>A0AAF3FQU5</accession>
<evidence type="ECO:0000256" key="5">
    <source>
        <dbReference type="ARBA" id="ARBA00022679"/>
    </source>
</evidence>
<evidence type="ECO:0000313" key="10">
    <source>
        <dbReference type="WBParaSite" id="MBELARI_LOCUS8480"/>
    </source>
</evidence>
<comment type="pathway">
    <text evidence="1">Cofactor biosynthesis; FMN biosynthesis; FMN from riboflavin (ATP route): step 1/1.</text>
</comment>
<feature type="domain" description="Riboflavin kinase" evidence="8">
    <location>
        <begin position="124"/>
        <end position="192"/>
    </location>
</feature>
<dbReference type="SUPFAM" id="SSF82114">
    <property type="entry name" value="Riboflavin kinase-like"/>
    <property type="match status" value="1"/>
</dbReference>
<dbReference type="PANTHER" id="PTHR22749">
    <property type="entry name" value="RIBOFLAVIN KINASE/FMN ADENYLYLTRANSFERASE"/>
    <property type="match status" value="1"/>
</dbReference>
<sequence>MFADLLKESGQGQSDVFWFDHSVLWPSKRRFIKREWLPLKSRLNDVGLVVRSEAVKVLTCYCQIAGSFVYRRTLCKHGSGNFSVPFKSFSRIRSLCLHSSNSHGQNRGGITLTTSRGKLSAALVGSTELGCPTANVDESVVDALPSAIQEGVYYGYARIAGGRVENMVMSIGRNPQYEGKRLTMRGSLCFVLSQNHFTENQLMDLYSVSSARCTNLTQKKPWLLQYKMILPLQRKNWKQR</sequence>
<evidence type="ECO:0000256" key="4">
    <source>
        <dbReference type="ARBA" id="ARBA00022643"/>
    </source>
</evidence>
<dbReference type="AlphaFoldDB" id="A0AAF3FQU5"/>
<dbReference type="PANTHER" id="PTHR22749:SF6">
    <property type="entry name" value="RIBOFLAVIN KINASE"/>
    <property type="match status" value="1"/>
</dbReference>
<name>A0AAF3FQU5_9BILA</name>
<keyword evidence="4" id="KW-0288">FMN</keyword>
<dbReference type="GO" id="GO:0005524">
    <property type="term" value="F:ATP binding"/>
    <property type="evidence" value="ECO:0007669"/>
    <property type="project" value="UniProtKB-KW"/>
</dbReference>
<protein>
    <recommendedName>
        <fullName evidence="2">riboflavin kinase</fullName>
        <ecNumber evidence="2">2.7.1.26</ecNumber>
    </recommendedName>
</protein>
<evidence type="ECO:0000256" key="7">
    <source>
        <dbReference type="ARBA" id="ARBA00022840"/>
    </source>
</evidence>
<dbReference type="GO" id="GO:0005739">
    <property type="term" value="C:mitochondrion"/>
    <property type="evidence" value="ECO:0007669"/>
    <property type="project" value="TreeGrafter"/>
</dbReference>
<dbReference type="InterPro" id="IPR023465">
    <property type="entry name" value="Riboflavin_kinase_dom_sf"/>
</dbReference>
<dbReference type="GO" id="GO:0009231">
    <property type="term" value="P:riboflavin biosynthetic process"/>
    <property type="evidence" value="ECO:0007669"/>
    <property type="project" value="InterPro"/>
</dbReference>
<evidence type="ECO:0000256" key="1">
    <source>
        <dbReference type="ARBA" id="ARBA00005201"/>
    </source>
</evidence>
<dbReference type="GO" id="GO:0009398">
    <property type="term" value="P:FMN biosynthetic process"/>
    <property type="evidence" value="ECO:0007669"/>
    <property type="project" value="TreeGrafter"/>
</dbReference>
<organism evidence="9 10">
    <name type="scientific">Mesorhabditis belari</name>
    <dbReference type="NCBI Taxonomy" id="2138241"/>
    <lineage>
        <taxon>Eukaryota</taxon>
        <taxon>Metazoa</taxon>
        <taxon>Ecdysozoa</taxon>
        <taxon>Nematoda</taxon>
        <taxon>Chromadorea</taxon>
        <taxon>Rhabditida</taxon>
        <taxon>Rhabditina</taxon>
        <taxon>Rhabditomorpha</taxon>
        <taxon>Rhabditoidea</taxon>
        <taxon>Rhabditidae</taxon>
        <taxon>Mesorhabditinae</taxon>
        <taxon>Mesorhabditis</taxon>
    </lineage>
</organism>
<dbReference type="InterPro" id="IPR015865">
    <property type="entry name" value="Riboflavin_kinase_bac/euk"/>
</dbReference>